<dbReference type="InterPro" id="IPR024370">
    <property type="entry name" value="PBP_domain"/>
</dbReference>
<dbReference type="EMBL" id="JALBWM010000036">
    <property type="protein sequence ID" value="MCO1334730.1"/>
    <property type="molecule type" value="Genomic_DNA"/>
</dbReference>
<comment type="caution">
    <text evidence="9">The sequence shown here is derived from an EMBL/GenBank/DDBJ whole genome shotgun (WGS) entry which is preliminary data.</text>
</comment>
<evidence type="ECO:0000259" key="8">
    <source>
        <dbReference type="Pfam" id="PF12849"/>
    </source>
</evidence>
<organism evidence="9 10">
    <name type="scientific">Microbulbifer okhotskensis</name>
    <dbReference type="NCBI Taxonomy" id="2926617"/>
    <lineage>
        <taxon>Bacteria</taxon>
        <taxon>Pseudomonadati</taxon>
        <taxon>Pseudomonadota</taxon>
        <taxon>Gammaproteobacteria</taxon>
        <taxon>Cellvibrionales</taxon>
        <taxon>Microbulbiferaceae</taxon>
        <taxon>Microbulbifer</taxon>
    </lineage>
</organism>
<evidence type="ECO:0000256" key="7">
    <source>
        <dbReference type="PIRNR" id="PIRNR002756"/>
    </source>
</evidence>
<evidence type="ECO:0000256" key="5">
    <source>
        <dbReference type="ARBA" id="ARBA00022448"/>
    </source>
</evidence>
<dbReference type="CDD" id="cd13565">
    <property type="entry name" value="PBP2_PstS"/>
    <property type="match status" value="1"/>
</dbReference>
<dbReference type="Gene3D" id="3.40.190.10">
    <property type="entry name" value="Periplasmic binding protein-like II"/>
    <property type="match status" value="2"/>
</dbReference>
<comment type="subunit">
    <text evidence="3 7">The complex is composed of two ATP-binding proteins (PstB), two transmembrane proteins (PstC and PstA) and a solute-binding protein (PstS).</text>
</comment>
<evidence type="ECO:0000256" key="6">
    <source>
        <dbReference type="ARBA" id="ARBA00022592"/>
    </source>
</evidence>
<keyword evidence="5 7" id="KW-0813">Transport</keyword>
<evidence type="ECO:0000313" key="9">
    <source>
        <dbReference type="EMBL" id="MCO1334730.1"/>
    </source>
</evidence>
<comment type="similarity">
    <text evidence="2 7">Belongs to the PstS family.</text>
</comment>
<name>A0A9X2EP41_9GAMM</name>
<reference evidence="9" key="1">
    <citation type="journal article" date="2022" name="Arch. Microbiol.">
        <title>Microbulbifer okhotskensis sp. nov., isolated from a deep bottom sediment of the Okhotsk Sea.</title>
        <authorList>
            <person name="Romanenko L."/>
            <person name="Kurilenko V."/>
            <person name="Otstavnykh N."/>
            <person name="Velansky P."/>
            <person name="Isaeva M."/>
            <person name="Mikhailov V."/>
        </authorList>
    </citation>
    <scope>NUCLEOTIDE SEQUENCE</scope>
    <source>
        <strain evidence="9">OS29</strain>
    </source>
</reference>
<dbReference type="GO" id="GO:0042301">
    <property type="term" value="F:phosphate ion binding"/>
    <property type="evidence" value="ECO:0007669"/>
    <property type="project" value="InterPro"/>
</dbReference>
<dbReference type="InterPro" id="IPR050962">
    <property type="entry name" value="Phosphate-bind_PstS"/>
</dbReference>
<accession>A0A9X2EP41</accession>
<feature type="domain" description="PBP" evidence="8">
    <location>
        <begin position="34"/>
        <end position="331"/>
    </location>
</feature>
<sequence length="361" mass="39740">MTLWSEFVLRRLCSALCATGLLLFFSLPSSSQVPENAVNLRGSGASFPYPIYVEWFRQFTHRENNIFIFYEMSSSSDGIRDFLGHTVDFAASDAAIGIDELDQIKEGAVVLPVTAGEVVLIFNLPGIEKLKLSREAYSGIFLGEITHWNDPKITNNNPKLKLPATEITVVTRSESSGTSYIFSGHLSSVSELFREKIGLDRSPEWPKIPRFVKAPGNQGVSAWVRKKPGAIGYVEHGFAQLIDLDVATLENRAGNYIEAGPNSGAAALSEVEFPKTALPISGAPNLIAWVWDPKKENAYPITSFSWLLLYANQTDGKAKALRQMLVFMLSKKSQAEAGTLGLVPLPENIRIKVLNAVTYVR</sequence>
<evidence type="ECO:0000313" key="10">
    <source>
        <dbReference type="Proteomes" id="UP001139028"/>
    </source>
</evidence>
<dbReference type="RefSeq" id="WP_252466339.1">
    <property type="nucleotide sequence ID" value="NZ_JALBWM010000036.1"/>
</dbReference>
<dbReference type="AlphaFoldDB" id="A0A9X2EP41"/>
<evidence type="ECO:0000256" key="3">
    <source>
        <dbReference type="ARBA" id="ARBA00011529"/>
    </source>
</evidence>
<dbReference type="GO" id="GO:0043190">
    <property type="term" value="C:ATP-binding cassette (ABC) transporter complex"/>
    <property type="evidence" value="ECO:0007669"/>
    <property type="project" value="InterPro"/>
</dbReference>
<dbReference type="GO" id="GO:0035435">
    <property type="term" value="P:phosphate ion transmembrane transport"/>
    <property type="evidence" value="ECO:0007669"/>
    <property type="project" value="InterPro"/>
</dbReference>
<dbReference type="PIRSF" id="PIRSF002756">
    <property type="entry name" value="PstS"/>
    <property type="match status" value="1"/>
</dbReference>
<evidence type="ECO:0000256" key="4">
    <source>
        <dbReference type="ARBA" id="ARBA00021889"/>
    </source>
</evidence>
<dbReference type="SUPFAM" id="SSF53850">
    <property type="entry name" value="Periplasmic binding protein-like II"/>
    <property type="match status" value="1"/>
</dbReference>
<dbReference type="NCBIfam" id="TIGR00975">
    <property type="entry name" value="3a0107s03"/>
    <property type="match status" value="1"/>
</dbReference>
<dbReference type="Pfam" id="PF12849">
    <property type="entry name" value="PBP_like_2"/>
    <property type="match status" value="1"/>
</dbReference>
<dbReference type="PANTHER" id="PTHR42996:SF1">
    <property type="entry name" value="PHOSPHATE-BINDING PROTEIN PSTS"/>
    <property type="match status" value="1"/>
</dbReference>
<dbReference type="InterPro" id="IPR005673">
    <property type="entry name" value="ABC_phos-bd_PstS"/>
</dbReference>
<evidence type="ECO:0000256" key="1">
    <source>
        <dbReference type="ARBA" id="ARBA00002841"/>
    </source>
</evidence>
<gene>
    <name evidence="9" type="primary">pstS</name>
    <name evidence="9" type="ORF">MO867_10295</name>
</gene>
<keyword evidence="10" id="KW-1185">Reference proteome</keyword>
<dbReference type="Proteomes" id="UP001139028">
    <property type="component" value="Unassembled WGS sequence"/>
</dbReference>
<evidence type="ECO:0000256" key="2">
    <source>
        <dbReference type="ARBA" id="ARBA00008725"/>
    </source>
</evidence>
<protein>
    <recommendedName>
        <fullName evidence="4 7">Phosphate-binding protein PstS</fullName>
    </recommendedName>
</protein>
<dbReference type="PANTHER" id="PTHR42996">
    <property type="entry name" value="PHOSPHATE-BINDING PROTEIN PSTS"/>
    <property type="match status" value="1"/>
</dbReference>
<proteinExistence type="inferred from homology"/>
<comment type="function">
    <text evidence="1 7">Part of the ABC transporter complex PstSACB involved in phosphate import.</text>
</comment>
<keyword evidence="6 7" id="KW-0592">Phosphate transport</keyword>